<dbReference type="InterPro" id="IPR001242">
    <property type="entry name" value="Condensation_dom"/>
</dbReference>
<evidence type="ECO:0000256" key="2">
    <source>
        <dbReference type="ARBA" id="ARBA00006432"/>
    </source>
</evidence>
<dbReference type="GO" id="GO:0008610">
    <property type="term" value="P:lipid biosynthetic process"/>
    <property type="evidence" value="ECO:0007669"/>
    <property type="project" value="UniProtKB-ARBA"/>
</dbReference>
<dbReference type="PANTHER" id="PTHR45527:SF1">
    <property type="entry name" value="FATTY ACID SYNTHASE"/>
    <property type="match status" value="1"/>
</dbReference>
<dbReference type="Gene3D" id="2.30.38.10">
    <property type="entry name" value="Luciferase, Domain 3"/>
    <property type="match status" value="3"/>
</dbReference>
<keyword evidence="12" id="KW-1185">Reference proteome</keyword>
<dbReference type="InterPro" id="IPR045851">
    <property type="entry name" value="AMP-bd_C_sf"/>
</dbReference>
<dbReference type="CDD" id="cd12117">
    <property type="entry name" value="A_NRPS_Srf_like"/>
    <property type="match status" value="1"/>
</dbReference>
<comment type="cofactor">
    <cofactor evidence="1">
        <name>pantetheine 4'-phosphate</name>
        <dbReference type="ChEBI" id="CHEBI:47942"/>
    </cofactor>
</comment>
<sequence length="4062" mass="450719">MRTIRNLSGVLLERKENDAGILFCESGQERYLSYGQLLSMAGRALHLLREQGLLPGDFAVLQTEDNERFILLFWACVLGGIVPVPITAARSDEGRKKLIQVCKQLEALKLFCDEDLWPGIQSFALNHGETEALAQLESGSLPIAEILKAAADVNRPEAEPYDADETDTAFIQFTSGSTGDPKGVVLSHGNLLSNMRAIIHGAQSTERDSSLSWLPLTHDMGLIGFHLSPLFCGMNQLHLPTSTFVLHPMKWLELTHKHQVTCLSSPNFGYVHFLQHWKPDGAADWDLSCVRLIFNGAEPISAAHCRDFLRAMKPYGLKENCIFPVYGLAEASLAVTFPETEDRLNTVKLERQSLAIGQPVQIALHGDPTAIEIVELGFPVQECEVRVCDEAGNPSAAGSVGLIHIKGRNVTGGYYKRHDVNKVMISPDGWLNTGDLGFLLEGRLYVTGRMKDVIFVNGQNVYPHDLEALISGLKGAEIGKTAIAAVQDTESKRDAIAVFIQHRGKPDKFVPLMVEVKKLLNGAAGLDVAFVVPVRRIPKTTSGKIQRYILAEALREGEYAEVLAELAELETAAALELREAERDAALSRDVDLEPATEMEQRIISIWREVLKKDYINRKDSFLEQGGNSLKAAYAATKLQEAFGVEVTLTELFMHDSASSLATLLEDKMQKGERNTSVVAPPVAKAEERMIYPATSAQKRLFILEEMNPGLLAYHLPFAVQVKGLLDIERFRAAWRALIERHPALRTSFYMDDGKVMQRIEKVGEPPLAVVDGSGWPASELALRQRSFLQPFRLDQAPLLRMELVRLGRDSSVLLLDMHHIITDGTSMGILMSDLARLYEGNTLEPLFIHGGDVALWEEAGQSSDWLERQKLYWRDIFRDGVPSPALTSPRPRPQTPSYLGAVEHFELEPALSEALRGLARRNGVTLYTVLLSIYYALLTKYTGESDIVVGTAAARRIRSEMQSVAGMFINMVPIRLQGQSDLRFDQWLKLVNEETLAAIGNGDVPYEEIVELANVDREYGRNPLFDSVFTLQNMELPEWRSKDIVYKHQAMDSGSAKFDLTWECEDNGTSIAFTLEYSLDLYDERSARQLSRHYAVLARAIIAEPDATLGELDPIDAEERERLLRLGHSYATPPQELSLHRLFELQAVKTAEQIAVEMGELAYTYSELNERANRFARVLVQRGIEPGTKVALLLTRSPDMIAVILAVLKAGAVYVPIDPQYPEERILFMLRDTEARAIVSTSATIEMGSRLASDSIDVVNIDGLDSVWTDEPNHDLDIDGSADDLAYIMYTSGSTGKPKGIMTTHRNVSRIAVDTDYVNISENDALLQLSNYAFDGSTFDFYGALLNGAKLTLVAEEEVADVLRLTELIECRGITIFFVTTAMFNTLVDHGLESLHGLRHILFGGERASVPHIRKALRVLGPGVLLHVYGPTETTVFATCYKVTEAWDEQGTATVPIGSPIACSEMLVLNEQGRLQPDWVPGELWIAGNGVASGYVNLPEQTSSKFRPHPFREGETVYRTGDLVRRLPDGNLEFLDRIDSQVKLRGYRIELGEIESRLLDCASVKEAFVALIENDGAPYLCAYIVAEQTEEQASVRRQLAGKLPPFMIPAAFVQLENLPLNANGKVDKKRLPQPERALDVTERTVPYQAPATDTEVLVAGLWQEVLHTGHVGALDHFFEHGGHSLKAAALSSAIYKHCRVRMPLQEIFKQPTVREQAAWIDRAAKEDYEPVVGAPKAASYPLSPPQRRMFLAESMADIGLTYHIPLTLKLSGEVDETRIGSALRKLIERHEPLRTSYHWIDGAAAQIVHDSVDFVLQSAELVEMPLQECLREFFRPLELTAAPLLSACYCRPQLGGAEAYLLLNIHHIAADGISVKLLLEELTDLIDGAELAPLALHYKDYALWQEQQSGSNRAWASRAFWTEQLAEPPAPLDMPIDRPRGDRQTFAGDTYTFRIRAALVAQLKEMATSAGASLNSLLFAAYALLLKGTTQQSEFAIGSLAAGRTHPDTARMIGMFNQFLPIRMRVADDLPILAFVAETHGRLLAAYEHGDVSFEHMMEVAGYPHDPSRNPLFDTMLIVHNQFENEKLAAYGDGWSMEPMPFNHGTSKLDFKLDLYSDGEGGLRGELEYNTGLFNKDTMERLADRLVYILAQTAASPDLICDDVIMVTPAEEAAYASWNDTEYPYPAEKTIHGWFAESARRWPDLPAVRSAEGALTYGELNNRAERMAAVLRSKGVTVETIVPIAAQRSLSMMIAIMAVLKAGGAYLPIDPEHPPERTRSILEDSGARLLLAGAKWMPTLPAFQGETLDLDELATATASELPKDEEEMDLWPQSGPRNLAYVIYTSGSTGKPKGVMVEHQAAINRLNWMQTAYPLNEHDVILQKTPITFDVSVWELFWWSFAGASLYLLGPGGEKEPSIMLRTIEQQGITVMHFVPSMLGVFLNYAAESGRGGELCSLRYVFASGEALKPAHVTGFYSLMKRSGGQCQLINLYGPTEATVDVSYYDCPEACENTIPIGKPIHNIQLYIVDERMKLQPIGTSGELCIAGAGLARGYHNRPDLTKQSFVPNPFTAGEKLYRTGDLARWLPDGNLEYLGRIDHQLKLRGLRIECGEIEHALLLQTEVRDAIVTAVTDPAGEPALCAYLVTAVGEMPGEANLRAALKELLPEYMIPSYFVAMEAFPLSPSGKTDRGHLPLPRFAESAACGEAPATVTEQRLAQLWCEVLGLAVGGPDDTATIGREAHFFQLGGHSLRAAQLAGLIEQRYEAAFAMKDVFDAPLLREMAARIDNAAAKRTVVIPRTESRPFYPLSLAQNRLFVLQQLYQGSTAYNLPLAINLKGKLDQDMLRKAIQGLIDRHEPLRTSFDWIDGKPVQRVEERVPFELAVCDLTDAVDLDTFALGVIRPFDLRKAPLIRAYLATDGESRHILLLDIHHIVADGVSMNVMARDFEQLYRGNSLQPLPIQFKDVAVWQQDWMASEARKEQEQYWATRLTGTLPMLQLPIDYPRPSEQNFKGAKLSLPIPLELAQRTSAAAEQWDVTPFHIWLAAYHTLLHLMTGQDDLIVGTPIAGRFHPATESLVGMFVNTLPIRSHPSGELPFRAFVEQLKDTMLAALDNGLLPFEHMVTMLDVPRDLSRNPLFDTMFVMQHMEAGQAVADALQFEVKVPDSRVSKLDLTFEIVNQGVKGATLTIEYTTSLFKEDSIRRMAEWYFRIIDLALAEPERPLGGIGLLTPAAAAAQSGAFNRTVVPYASKDTVEIHLERQAAETPHAVAITSQEGTLTYAEMNRRSNRLAHALRKQGVKREERVAVMMDRSLEMMIAIFGVLKAGGAYVPVAPGLPQERIRYMLDNSGAKLVLTKGKAPEELDTFLPFMDVHEALALVSDDFPVEKLHDSRSLAYVLYTSGSTGQPKGVMIEHHSVINRIGWMQKQYGLDSSGVIMQKTPITFDVSVWELFWWSFAGAKLVLLPPGGEKDPALVADTIEQHGVTTMHFVPSMLHLFLQNPVLLRGDARLESLRHVFASGEALTADQVRRFRERIGVPFNARLVNLYGPTEATVDVSYYDCSDDDIPINDISFNVPIGKPIDNISLYIVSEAMKLQPVGIAGELCISGAGLARGYIGRPDLTEEKFVDNPFAAGSLMYRTGDLARWLPDGTIEYLGRIDHQVKIRGQRIECGEIEHVLLGHPAVSEAVVMKRDATSGSEYLCAYIVCSEPVNHQELLEFAALHLPDYMVPQILVELPAMLLSPNGKIDRKELPEPEWTADNGTPIVEAESDIELEITAVWRDILQRDDFGIHHRFFDVGGESLLLVRAHQQLEELYPGALSVTDLFTYPTIASLAAYLESRNRELASWSWCGLPVADDCLSNSYVAERMGSIQFQLDTAVAKGLAELAASCAVAVEAAAYAVYMYFWRGESGISRLVLPALTDIGLIAPKEIDFAEVRDFDTLLQHAAKRVSAGDSYTIRQIRKQQQAEAGFTLFPLFAGAAQHDFKEREALFERFDVVLYMNCDAAPSEAEVSELGGLWIYDARRISKEAVLNWASTYLELLSSVVEQYRAVVDNTDSGT</sequence>
<dbReference type="PROSITE" id="PS00012">
    <property type="entry name" value="PHOSPHOPANTETHEINE"/>
    <property type="match status" value="1"/>
</dbReference>
<dbReference type="Pfam" id="PF13193">
    <property type="entry name" value="AMP-binding_C"/>
    <property type="match status" value="3"/>
</dbReference>
<dbReference type="GO" id="GO:0031177">
    <property type="term" value="F:phosphopantetheine binding"/>
    <property type="evidence" value="ECO:0007669"/>
    <property type="project" value="InterPro"/>
</dbReference>
<feature type="domain" description="Carrier" evidence="10">
    <location>
        <begin position="1649"/>
        <end position="1724"/>
    </location>
</feature>
<dbReference type="InterPro" id="IPR036736">
    <property type="entry name" value="ACP-like_sf"/>
</dbReference>
<dbReference type="PATRIC" id="fig|1705565.3.peg.3966"/>
<evidence type="ECO:0000256" key="7">
    <source>
        <dbReference type="ARBA" id="ARBA00023194"/>
    </source>
</evidence>
<evidence type="ECO:0000256" key="5">
    <source>
        <dbReference type="ARBA" id="ARBA00022598"/>
    </source>
</evidence>
<dbReference type="InterPro" id="IPR025110">
    <property type="entry name" value="AMP-bd_C"/>
</dbReference>
<comment type="caution">
    <text evidence="11">The sequence shown here is derived from an EMBL/GenBank/DDBJ whole genome shotgun (WGS) entry which is preliminary data.</text>
</comment>
<dbReference type="Gene3D" id="3.30.559.30">
    <property type="entry name" value="Nonribosomal peptide synthetase, condensation domain"/>
    <property type="match status" value="3"/>
</dbReference>
<dbReference type="FunFam" id="3.40.50.980:FF:000001">
    <property type="entry name" value="Non-ribosomal peptide synthetase"/>
    <property type="match status" value="3"/>
</dbReference>
<evidence type="ECO:0000256" key="8">
    <source>
        <dbReference type="ARBA" id="ARBA00023268"/>
    </source>
</evidence>
<dbReference type="InterPro" id="IPR009081">
    <property type="entry name" value="PP-bd_ACP"/>
</dbReference>
<dbReference type="CDD" id="cd05930">
    <property type="entry name" value="A_NRPS"/>
    <property type="match status" value="2"/>
</dbReference>
<dbReference type="SUPFAM" id="SSF47336">
    <property type="entry name" value="ACP-like"/>
    <property type="match status" value="4"/>
</dbReference>
<dbReference type="FunFam" id="3.40.50.12780:FF:000012">
    <property type="entry name" value="Non-ribosomal peptide synthetase"/>
    <property type="match status" value="3"/>
</dbReference>
<dbReference type="PANTHER" id="PTHR45527">
    <property type="entry name" value="NONRIBOSOMAL PEPTIDE SYNTHETASE"/>
    <property type="match status" value="1"/>
</dbReference>
<dbReference type="Proteomes" id="UP000036932">
    <property type="component" value="Unassembled WGS sequence"/>
</dbReference>
<dbReference type="GO" id="GO:0005829">
    <property type="term" value="C:cytosol"/>
    <property type="evidence" value="ECO:0007669"/>
    <property type="project" value="TreeGrafter"/>
</dbReference>
<evidence type="ECO:0000256" key="6">
    <source>
        <dbReference type="ARBA" id="ARBA00022737"/>
    </source>
</evidence>
<keyword evidence="8" id="KW-0511">Multifunctional enzyme</keyword>
<dbReference type="NCBIfam" id="TIGR01733">
    <property type="entry name" value="AA-adenyl-dom"/>
    <property type="match status" value="3"/>
</dbReference>
<feature type="domain" description="Carrier" evidence="10">
    <location>
        <begin position="593"/>
        <end position="668"/>
    </location>
</feature>
<evidence type="ECO:0000259" key="10">
    <source>
        <dbReference type="PROSITE" id="PS50075"/>
    </source>
</evidence>
<keyword evidence="9" id="KW-1133">Transmembrane helix</keyword>
<dbReference type="PROSITE" id="PS50075">
    <property type="entry name" value="CARRIER"/>
    <property type="match status" value="4"/>
</dbReference>
<keyword evidence="3" id="KW-0596">Phosphopantetheine</keyword>
<dbReference type="InterPro" id="IPR006162">
    <property type="entry name" value="Ppantetheine_attach_site"/>
</dbReference>
<reference evidence="12" key="1">
    <citation type="submission" date="2015-08" db="EMBL/GenBank/DDBJ databases">
        <title>Genome sequencing project for genomic taxonomy and phylogenomics of Bacillus-like bacteria.</title>
        <authorList>
            <person name="Liu B."/>
            <person name="Wang J."/>
            <person name="Zhu Y."/>
            <person name="Liu G."/>
            <person name="Chen Q."/>
            <person name="Chen Z."/>
            <person name="Lan J."/>
            <person name="Che J."/>
            <person name="Ge C."/>
            <person name="Shi H."/>
            <person name="Pan Z."/>
            <person name="Liu X."/>
        </authorList>
    </citation>
    <scope>NUCLEOTIDE SEQUENCE [LARGE SCALE GENOMIC DNA]</scope>
    <source>
        <strain evidence="12">FJAT-22460</strain>
    </source>
</reference>
<organism evidence="11 12">
    <name type="scientific">Paenibacillus solani</name>
    <dbReference type="NCBI Taxonomy" id="1705565"/>
    <lineage>
        <taxon>Bacteria</taxon>
        <taxon>Bacillati</taxon>
        <taxon>Bacillota</taxon>
        <taxon>Bacilli</taxon>
        <taxon>Bacillales</taxon>
        <taxon>Paenibacillaceae</taxon>
        <taxon>Paenibacillus</taxon>
    </lineage>
</organism>
<dbReference type="Gene3D" id="3.30.300.30">
    <property type="match status" value="4"/>
</dbReference>
<dbReference type="SMART" id="SM00823">
    <property type="entry name" value="PKS_PP"/>
    <property type="match status" value="3"/>
</dbReference>
<dbReference type="Pfam" id="PF00501">
    <property type="entry name" value="AMP-binding"/>
    <property type="match status" value="4"/>
</dbReference>
<dbReference type="InterPro" id="IPR023213">
    <property type="entry name" value="CAT-like_dom_sf"/>
</dbReference>
<dbReference type="NCBIfam" id="NF003417">
    <property type="entry name" value="PRK04813.1"/>
    <property type="match status" value="5"/>
</dbReference>
<evidence type="ECO:0000256" key="1">
    <source>
        <dbReference type="ARBA" id="ARBA00001957"/>
    </source>
</evidence>
<dbReference type="Pfam" id="PF00668">
    <property type="entry name" value="Condensation"/>
    <property type="match status" value="3"/>
</dbReference>
<dbReference type="InterPro" id="IPR042099">
    <property type="entry name" value="ANL_N_sf"/>
</dbReference>
<dbReference type="EMBL" id="LIUT01000001">
    <property type="protein sequence ID" value="KOR90717.1"/>
    <property type="molecule type" value="Genomic_DNA"/>
</dbReference>
<gene>
    <name evidence="11" type="ORF">AM231_09920</name>
</gene>
<dbReference type="Gene3D" id="3.40.50.980">
    <property type="match status" value="6"/>
</dbReference>
<keyword evidence="6" id="KW-0677">Repeat</keyword>
<dbReference type="PROSITE" id="PS00455">
    <property type="entry name" value="AMP_BINDING"/>
    <property type="match status" value="4"/>
</dbReference>
<dbReference type="GO" id="GO:0044550">
    <property type="term" value="P:secondary metabolite biosynthetic process"/>
    <property type="evidence" value="ECO:0007669"/>
    <property type="project" value="TreeGrafter"/>
</dbReference>
<dbReference type="GO" id="GO:0017000">
    <property type="term" value="P:antibiotic biosynthetic process"/>
    <property type="evidence" value="ECO:0007669"/>
    <property type="project" value="UniProtKB-KW"/>
</dbReference>
<evidence type="ECO:0000256" key="4">
    <source>
        <dbReference type="ARBA" id="ARBA00022553"/>
    </source>
</evidence>
<keyword evidence="9" id="KW-0812">Transmembrane</keyword>
<keyword evidence="4" id="KW-0597">Phosphoprotein</keyword>
<dbReference type="SUPFAM" id="SSF52777">
    <property type="entry name" value="CoA-dependent acyltransferases"/>
    <property type="match status" value="6"/>
</dbReference>
<dbReference type="InterPro" id="IPR020845">
    <property type="entry name" value="AMP-binding_CS"/>
</dbReference>
<keyword evidence="7" id="KW-0045">Antibiotic biosynthesis</keyword>
<evidence type="ECO:0000313" key="12">
    <source>
        <dbReference type="Proteomes" id="UP000036932"/>
    </source>
</evidence>
<accession>A0A0M1P8G0</accession>
<feature type="domain" description="Carrier" evidence="10">
    <location>
        <begin position="3768"/>
        <end position="3843"/>
    </location>
</feature>
<dbReference type="GO" id="GO:0016874">
    <property type="term" value="F:ligase activity"/>
    <property type="evidence" value="ECO:0007669"/>
    <property type="project" value="UniProtKB-KW"/>
</dbReference>
<dbReference type="Gene3D" id="3.30.559.10">
    <property type="entry name" value="Chloramphenicol acetyltransferase-like domain"/>
    <property type="match status" value="3"/>
</dbReference>
<evidence type="ECO:0000256" key="9">
    <source>
        <dbReference type="SAM" id="Phobius"/>
    </source>
</evidence>
<dbReference type="CDD" id="cd19531">
    <property type="entry name" value="LCL_NRPS-like"/>
    <property type="match status" value="3"/>
</dbReference>
<dbReference type="OrthoDB" id="9765680at2"/>
<protein>
    <submittedName>
        <fullName evidence="11">Gramicidin biosynthesis protein</fullName>
    </submittedName>
</protein>
<dbReference type="InterPro" id="IPR000873">
    <property type="entry name" value="AMP-dep_synth/lig_dom"/>
</dbReference>
<dbReference type="Gene3D" id="1.10.1200.10">
    <property type="entry name" value="ACP-like"/>
    <property type="match status" value="4"/>
</dbReference>
<comment type="similarity">
    <text evidence="2">Belongs to the ATP-dependent AMP-binding enzyme family.</text>
</comment>
<feature type="domain" description="Carrier" evidence="10">
    <location>
        <begin position="2708"/>
        <end position="2791"/>
    </location>
</feature>
<feature type="transmembrane region" description="Helical" evidence="9">
    <location>
        <begin position="69"/>
        <end position="88"/>
    </location>
</feature>
<keyword evidence="9" id="KW-0472">Membrane</keyword>
<dbReference type="InterPro" id="IPR010071">
    <property type="entry name" value="AA_adenyl_dom"/>
</dbReference>
<keyword evidence="5" id="KW-0436">Ligase</keyword>
<dbReference type="Gene3D" id="3.40.50.12780">
    <property type="entry name" value="N-terminal domain of ligase-like"/>
    <property type="match status" value="1"/>
</dbReference>
<name>A0A0M1P8G0_9BACL</name>
<dbReference type="FunFam" id="2.30.38.10:FF:000001">
    <property type="entry name" value="Non-ribosomal peptide synthetase PvdI"/>
    <property type="match status" value="2"/>
</dbReference>
<dbReference type="InterPro" id="IPR020806">
    <property type="entry name" value="PKS_PP-bd"/>
</dbReference>
<dbReference type="SUPFAM" id="SSF56801">
    <property type="entry name" value="Acetyl-CoA synthetase-like"/>
    <property type="match status" value="4"/>
</dbReference>
<dbReference type="FunFam" id="3.40.50.980:FF:000002">
    <property type="entry name" value="Enterobactin synthetase component F"/>
    <property type="match status" value="3"/>
</dbReference>
<evidence type="ECO:0000256" key="3">
    <source>
        <dbReference type="ARBA" id="ARBA00022450"/>
    </source>
</evidence>
<evidence type="ECO:0000313" key="11">
    <source>
        <dbReference type="EMBL" id="KOR90717.1"/>
    </source>
</evidence>
<proteinExistence type="inferred from homology"/>
<dbReference type="Pfam" id="PF00550">
    <property type="entry name" value="PP-binding"/>
    <property type="match status" value="4"/>
</dbReference>
<dbReference type="GO" id="GO:0043041">
    <property type="term" value="P:amino acid activation for nonribosomal peptide biosynthetic process"/>
    <property type="evidence" value="ECO:0007669"/>
    <property type="project" value="TreeGrafter"/>
</dbReference>